<dbReference type="InterPro" id="IPR023365">
    <property type="entry name" value="Sortase_dom-sf"/>
</dbReference>
<evidence type="ECO:0000313" key="2">
    <source>
        <dbReference type="EMBL" id="GHI16828.1"/>
    </source>
</evidence>
<proteinExistence type="predicted"/>
<keyword evidence="1" id="KW-0378">Hydrolase</keyword>
<dbReference type="SUPFAM" id="SSF63817">
    <property type="entry name" value="Sortase"/>
    <property type="match status" value="1"/>
</dbReference>
<gene>
    <name evidence="2" type="ORF">Scinn_62910</name>
</gene>
<dbReference type="InterPro" id="IPR005754">
    <property type="entry name" value="Sortase"/>
</dbReference>
<evidence type="ECO:0008006" key="4">
    <source>
        <dbReference type="Google" id="ProtNLM"/>
    </source>
</evidence>
<dbReference type="Pfam" id="PF04203">
    <property type="entry name" value="Sortase"/>
    <property type="match status" value="1"/>
</dbReference>
<organism evidence="2 3">
    <name type="scientific">Streptomyces virginiae</name>
    <name type="common">Streptomyces cinnamonensis</name>
    <dbReference type="NCBI Taxonomy" id="1961"/>
    <lineage>
        <taxon>Bacteria</taxon>
        <taxon>Bacillati</taxon>
        <taxon>Actinomycetota</taxon>
        <taxon>Actinomycetes</taxon>
        <taxon>Kitasatosporales</taxon>
        <taxon>Streptomycetaceae</taxon>
        <taxon>Streptomyces</taxon>
    </lineage>
</organism>
<dbReference type="EMBL" id="BNDV01000016">
    <property type="protein sequence ID" value="GHI16828.1"/>
    <property type="molecule type" value="Genomic_DNA"/>
</dbReference>
<comment type="caution">
    <text evidence="2">The sequence shown here is derived from an EMBL/GenBank/DDBJ whole genome shotgun (WGS) entry which is preliminary data.</text>
</comment>
<protein>
    <recommendedName>
        <fullName evidence="4">Peptidase C60</fullName>
    </recommendedName>
</protein>
<evidence type="ECO:0000256" key="1">
    <source>
        <dbReference type="ARBA" id="ARBA00022801"/>
    </source>
</evidence>
<accession>A0ABQ3NVL9</accession>
<dbReference type="InterPro" id="IPR042001">
    <property type="entry name" value="Sortase_F"/>
</dbReference>
<dbReference type="NCBIfam" id="NF033748">
    <property type="entry name" value="class_F_sortase"/>
    <property type="match status" value="1"/>
</dbReference>
<dbReference type="Gene3D" id="2.40.260.10">
    <property type="entry name" value="Sortase"/>
    <property type="match status" value="1"/>
</dbReference>
<reference evidence="3" key="1">
    <citation type="submission" date="2020-09" db="EMBL/GenBank/DDBJ databases">
        <title>Whole genome shotgun sequence of Streptomyces cinnamonensis NBRC 15873.</title>
        <authorList>
            <person name="Komaki H."/>
            <person name="Tamura T."/>
        </authorList>
    </citation>
    <scope>NUCLEOTIDE SEQUENCE [LARGE SCALE GENOMIC DNA]</scope>
    <source>
        <strain evidence="3">NBRC 15873</strain>
    </source>
</reference>
<dbReference type="CDD" id="cd05829">
    <property type="entry name" value="Sortase_F"/>
    <property type="match status" value="1"/>
</dbReference>
<sequence>MPEAASPAGAARRGGRAHRAAALAATAALAALLTAACSARTTTTSTGTGTGIGTGTGTGTVKVDAALAPAVPDRIKISAIGVDAPLDAVGLDDRGVMRDPDFAKPDDAAWYDQGPTPGEAGAAAIVGHMDTPQAPRAVFFRLGELRKDARIEVHREDGTTAVFAVDGTDTYKKDAFPTDKVYGDTHGRPELRLITCGGTLTKDRHWDSDVVVFAHLTGGA</sequence>
<name>A0ABQ3NVL9_STRVG</name>
<evidence type="ECO:0000313" key="3">
    <source>
        <dbReference type="Proteomes" id="UP000660554"/>
    </source>
</evidence>
<dbReference type="Proteomes" id="UP000660554">
    <property type="component" value="Unassembled WGS sequence"/>
</dbReference>
<keyword evidence="3" id="KW-1185">Reference proteome</keyword>
<dbReference type="RefSeq" id="WP_191868842.1">
    <property type="nucleotide sequence ID" value="NZ_BMRU01000005.1"/>
</dbReference>
<dbReference type="GeneID" id="86955221"/>